<keyword evidence="1" id="KW-1003">Cell membrane</keyword>
<dbReference type="Pfam" id="PF00149">
    <property type="entry name" value="Metallophos"/>
    <property type="match status" value="1"/>
</dbReference>
<keyword evidence="5" id="KW-0472">Membrane</keyword>
<evidence type="ECO:0000256" key="5">
    <source>
        <dbReference type="ARBA" id="ARBA00023136"/>
    </source>
</evidence>
<keyword evidence="2" id="KW-0997">Cell inner membrane</keyword>
<dbReference type="CDD" id="cd07398">
    <property type="entry name" value="MPP_YbbF-LpxH"/>
    <property type="match status" value="1"/>
</dbReference>
<dbReference type="AlphaFoldDB" id="A0A0P7BZK7"/>
<dbReference type="GO" id="GO:0016020">
    <property type="term" value="C:membrane"/>
    <property type="evidence" value="ECO:0007669"/>
    <property type="project" value="GOC"/>
</dbReference>
<keyword evidence="3" id="KW-0479">Metal-binding</keyword>
<accession>A0A0P7BZK7</accession>
<dbReference type="PANTHER" id="PTHR34990">
    <property type="entry name" value="UDP-2,3-DIACYLGLUCOSAMINE HYDROLASE-RELATED"/>
    <property type="match status" value="1"/>
</dbReference>
<dbReference type="SUPFAM" id="SSF56300">
    <property type="entry name" value="Metallo-dependent phosphatases"/>
    <property type="match status" value="1"/>
</dbReference>
<keyword evidence="4 8" id="KW-0378">Hydrolase</keyword>
<sequence length="256" mass="30092">MELKPGKKIYFASDFHLGAPDHERSLVRERNIVKWIESIKSDAQVLFLMGDLFDFWFEYKSVVPKGNTRLLGKLAELSDEGVELYIFPGNHDFWVMDYFTQELNAKIIHEPQEFLLNNQSFYIGHGDGLGPGDTSYKLLKKLLFANPVCQWLFRYVLPPDVGQFLGNLWARNSYKKNRKEDLTFEEIDIKEEFIYQYILEKEAKGQKHDYYVFGHRHIAIDVKVNDTARYINLGDWIRFNSYAVFDGENLELIVQN</sequence>
<evidence type="ECO:0000256" key="3">
    <source>
        <dbReference type="ARBA" id="ARBA00022723"/>
    </source>
</evidence>
<evidence type="ECO:0000259" key="7">
    <source>
        <dbReference type="Pfam" id="PF00149"/>
    </source>
</evidence>
<evidence type="ECO:0000313" key="9">
    <source>
        <dbReference type="Proteomes" id="UP000050454"/>
    </source>
</evidence>
<organism evidence="8 9">
    <name type="scientific">Jiulongibacter sediminis</name>
    <dbReference type="NCBI Taxonomy" id="1605367"/>
    <lineage>
        <taxon>Bacteria</taxon>
        <taxon>Pseudomonadati</taxon>
        <taxon>Bacteroidota</taxon>
        <taxon>Cytophagia</taxon>
        <taxon>Cytophagales</taxon>
        <taxon>Leadbetterellaceae</taxon>
        <taxon>Jiulongibacter</taxon>
    </lineage>
</organism>
<evidence type="ECO:0000256" key="2">
    <source>
        <dbReference type="ARBA" id="ARBA00022519"/>
    </source>
</evidence>
<dbReference type="InterPro" id="IPR043461">
    <property type="entry name" value="LpxH-like"/>
</dbReference>
<dbReference type="InterPro" id="IPR029052">
    <property type="entry name" value="Metallo-depent_PP-like"/>
</dbReference>
<reference evidence="8 9" key="1">
    <citation type="submission" date="2015-07" db="EMBL/GenBank/DDBJ databases">
        <title>The draft genome sequence of Leadbetterella sp. JN14-9.</title>
        <authorList>
            <person name="Liu Y."/>
            <person name="Du J."/>
            <person name="Shao Z."/>
        </authorList>
    </citation>
    <scope>NUCLEOTIDE SEQUENCE [LARGE SCALE GENOMIC DNA]</scope>
    <source>
        <strain evidence="8 9">JN14-9</strain>
    </source>
</reference>
<dbReference type="PANTHER" id="PTHR34990:SF1">
    <property type="entry name" value="UDP-2,3-DIACYLGLUCOSAMINE HYDROLASE"/>
    <property type="match status" value="1"/>
</dbReference>
<dbReference type="EMBL" id="LGTQ01000013">
    <property type="protein sequence ID" value="KPM47088.1"/>
    <property type="molecule type" value="Genomic_DNA"/>
</dbReference>
<dbReference type="OrthoDB" id="9802481at2"/>
<dbReference type="Proteomes" id="UP000050454">
    <property type="component" value="Unassembled WGS sequence"/>
</dbReference>
<proteinExistence type="predicted"/>
<feature type="domain" description="Calcineurin-like phosphoesterase" evidence="7">
    <location>
        <begin position="8"/>
        <end position="218"/>
    </location>
</feature>
<comment type="caution">
    <text evidence="8">The sequence shown here is derived from an EMBL/GenBank/DDBJ whole genome shotgun (WGS) entry which is preliminary data.</text>
</comment>
<gene>
    <name evidence="8" type="ORF">AFM12_16595</name>
</gene>
<dbReference type="GO" id="GO:0009245">
    <property type="term" value="P:lipid A biosynthetic process"/>
    <property type="evidence" value="ECO:0007669"/>
    <property type="project" value="TreeGrafter"/>
</dbReference>
<dbReference type="GO" id="GO:0046872">
    <property type="term" value="F:metal ion binding"/>
    <property type="evidence" value="ECO:0007669"/>
    <property type="project" value="UniProtKB-KW"/>
</dbReference>
<evidence type="ECO:0000256" key="1">
    <source>
        <dbReference type="ARBA" id="ARBA00022475"/>
    </source>
</evidence>
<evidence type="ECO:0000313" key="8">
    <source>
        <dbReference type="EMBL" id="KPM47088.1"/>
    </source>
</evidence>
<name>A0A0P7BZK7_9BACT</name>
<keyword evidence="9" id="KW-1185">Reference proteome</keyword>
<dbReference type="GO" id="GO:0008758">
    <property type="term" value="F:UDP-2,3-diacylglucosamine hydrolase activity"/>
    <property type="evidence" value="ECO:0007669"/>
    <property type="project" value="TreeGrafter"/>
</dbReference>
<evidence type="ECO:0000256" key="4">
    <source>
        <dbReference type="ARBA" id="ARBA00022801"/>
    </source>
</evidence>
<dbReference type="Gene3D" id="3.60.21.10">
    <property type="match status" value="1"/>
</dbReference>
<dbReference type="STRING" id="1605367.AFM12_16595"/>
<keyword evidence="6" id="KW-0464">Manganese</keyword>
<dbReference type="InterPro" id="IPR004843">
    <property type="entry name" value="Calcineurin-like_PHP"/>
</dbReference>
<protein>
    <submittedName>
        <fullName evidence="8">UDP-2,3-diacylglucosamine hydrolase</fullName>
    </submittedName>
</protein>
<dbReference type="PATRIC" id="fig|1605367.3.peg.752"/>
<evidence type="ECO:0000256" key="6">
    <source>
        <dbReference type="ARBA" id="ARBA00023211"/>
    </source>
</evidence>